<comment type="caution">
    <text evidence="1">The sequence shown here is derived from an EMBL/GenBank/DDBJ whole genome shotgun (WGS) entry which is preliminary data.</text>
</comment>
<reference evidence="1 2" key="1">
    <citation type="submission" date="2014-02" db="EMBL/GenBank/DDBJ databases">
        <title>The small core and large imbalanced accessory genome model reveals a collaborative survival strategy of Sorangium cellulosum strains in nature.</title>
        <authorList>
            <person name="Han K."/>
            <person name="Peng R."/>
            <person name="Blom J."/>
            <person name="Li Y.-Z."/>
        </authorList>
    </citation>
    <scope>NUCLEOTIDE SEQUENCE [LARGE SCALE GENOMIC DNA]</scope>
    <source>
        <strain evidence="1 2">So0157-25</strain>
    </source>
</reference>
<accession>A0A150PMU4</accession>
<sequence>MTVMVKINERFQALHTHDTQVDWVAIQAVERDICLLYHQLADYSHVMGDLYYGDVFGLPYWEYLDVQGLTPEQRDFVRVGCLVLLFAMASDVLDGSGAYLTMDPGRYAAASAAVRSLTGLSDDVDRLAGAVRHAFAMIDAGAGTWDQPEAAMDVNDLSTWIHERFVRRYFEDRAREFSTNPYYRGQGPDDGG</sequence>
<organism evidence="1 2">
    <name type="scientific">Sorangium cellulosum</name>
    <name type="common">Polyangium cellulosum</name>
    <dbReference type="NCBI Taxonomy" id="56"/>
    <lineage>
        <taxon>Bacteria</taxon>
        <taxon>Pseudomonadati</taxon>
        <taxon>Myxococcota</taxon>
        <taxon>Polyangia</taxon>
        <taxon>Polyangiales</taxon>
        <taxon>Polyangiaceae</taxon>
        <taxon>Sorangium</taxon>
    </lineage>
</organism>
<dbReference type="AlphaFoldDB" id="A0A150PMU4"/>
<proteinExistence type="predicted"/>
<gene>
    <name evidence="1" type="ORF">BE08_13015</name>
</gene>
<evidence type="ECO:0000313" key="2">
    <source>
        <dbReference type="Proteomes" id="UP000075420"/>
    </source>
</evidence>
<name>A0A150PMU4_SORCE</name>
<dbReference type="Proteomes" id="UP000075420">
    <property type="component" value="Unassembled WGS sequence"/>
</dbReference>
<dbReference type="EMBL" id="JELY01001141">
    <property type="protein sequence ID" value="KYF56758.1"/>
    <property type="molecule type" value="Genomic_DNA"/>
</dbReference>
<evidence type="ECO:0000313" key="1">
    <source>
        <dbReference type="EMBL" id="KYF56758.1"/>
    </source>
</evidence>
<protein>
    <submittedName>
        <fullName evidence="1">Uncharacterized protein</fullName>
    </submittedName>
</protein>